<gene>
    <name evidence="2" type="ORF">JKP88DRAFT_272856</name>
</gene>
<keyword evidence="3" id="KW-1185">Reference proteome</keyword>
<comment type="caution">
    <text evidence="2">The sequence shown here is derived from an EMBL/GenBank/DDBJ whole genome shotgun (WGS) entry which is preliminary data.</text>
</comment>
<evidence type="ECO:0000313" key="3">
    <source>
        <dbReference type="Proteomes" id="UP000664859"/>
    </source>
</evidence>
<proteinExistence type="predicted"/>
<accession>A0A836CF51</accession>
<organism evidence="2 3">
    <name type="scientific">Tribonema minus</name>
    <dbReference type="NCBI Taxonomy" id="303371"/>
    <lineage>
        <taxon>Eukaryota</taxon>
        <taxon>Sar</taxon>
        <taxon>Stramenopiles</taxon>
        <taxon>Ochrophyta</taxon>
        <taxon>PX clade</taxon>
        <taxon>Xanthophyceae</taxon>
        <taxon>Tribonematales</taxon>
        <taxon>Tribonemataceae</taxon>
        <taxon>Tribonema</taxon>
    </lineage>
</organism>
<protein>
    <recommendedName>
        <fullName evidence="4">SWIM-type domain-containing protein</fullName>
    </recommendedName>
</protein>
<dbReference type="AlphaFoldDB" id="A0A836CF51"/>
<evidence type="ECO:0000256" key="1">
    <source>
        <dbReference type="SAM" id="MobiDB-lite"/>
    </source>
</evidence>
<feature type="region of interest" description="Disordered" evidence="1">
    <location>
        <begin position="319"/>
        <end position="341"/>
    </location>
</feature>
<sequence length="443" mass="49669">MQDAMKQNRTWWSDTNAMADDVHIQCKAAITGTNPRWNMRTLKSINLLAISIEGQDKRCEWVDAQRLKDVTTCNDDDLLLPCNCPLHERYADHAVADGLPDGLEVTMAQQEYLTFAIPAKNLDRVMDYCEAQGFVATAVNGLCECSGTTSYMHGYCDHDRAVPLTRFCTDIEGVPHIFTTTTHKHDDNQKWISLHLSHVPREHLAVVTVIGAPLHAVLAALRSRDAMAQKYLVSVDVTLLRGKSADDVAAAAYHMTAPGVNAVALEKLSGVAFRLCFQLATPGRTDTLPRKITEIVSHVAKVTGPWAYGRDFEWPKSPAAKRGVKTVPGPQRRPSAADRTDEQLASIRAQLAIAEASLSANRLLLCDLRRNAEFNDLWVQHAPDNRNLGMRDTWREQLVEDFFYTSFPEIFWAEVNVGKTYDEAMEKLKAVPLEDHLERFRED</sequence>
<reference evidence="2" key="1">
    <citation type="submission" date="2021-02" db="EMBL/GenBank/DDBJ databases">
        <title>First Annotated Genome of the Yellow-green Alga Tribonema minus.</title>
        <authorList>
            <person name="Mahan K.M."/>
        </authorList>
    </citation>
    <scope>NUCLEOTIDE SEQUENCE</scope>
    <source>
        <strain evidence="2">UTEX B ZZ1240</strain>
    </source>
</reference>
<dbReference type="EMBL" id="JAFCMP010000223">
    <property type="protein sequence ID" value="KAG5182888.1"/>
    <property type="molecule type" value="Genomic_DNA"/>
</dbReference>
<name>A0A836CF51_9STRA</name>
<evidence type="ECO:0000313" key="2">
    <source>
        <dbReference type="EMBL" id="KAG5182888.1"/>
    </source>
</evidence>
<dbReference type="Proteomes" id="UP000664859">
    <property type="component" value="Unassembled WGS sequence"/>
</dbReference>
<evidence type="ECO:0008006" key="4">
    <source>
        <dbReference type="Google" id="ProtNLM"/>
    </source>
</evidence>